<keyword evidence="2" id="KW-0012">Acyltransferase</keyword>
<accession>A0ABV5KXM6</accession>
<dbReference type="RefSeq" id="WP_377500718.1">
    <property type="nucleotide sequence ID" value="NZ_JBHMDO010000047.1"/>
</dbReference>
<dbReference type="PROSITE" id="PS51186">
    <property type="entry name" value="GNAT"/>
    <property type="match status" value="1"/>
</dbReference>
<dbReference type="InterPro" id="IPR000182">
    <property type="entry name" value="GNAT_dom"/>
</dbReference>
<keyword evidence="3" id="KW-1185">Reference proteome</keyword>
<comment type="caution">
    <text evidence="2">The sequence shown here is derived from an EMBL/GenBank/DDBJ whole genome shotgun (WGS) entry which is preliminary data.</text>
</comment>
<sequence>MEKQTPIAIVPISPEMHRETCQLIASSFRDKFQALLPVDELRLAEALAACVPDKNGAEMRMVALMDGNIVGSIGLTRAGGMANAGTRWRLALDGLRREHGVWRACKFAVGMALLHYKPQFHECYIDHIAVRASHRNLGIGSNLLVWAKRYVRDCPDLGRLTLHVAGSNKGAVLLYERHGFATIREMSSMWSGMLLKESHWRYMAWDAHESEVWE</sequence>
<dbReference type="InterPro" id="IPR050276">
    <property type="entry name" value="MshD_Acetyltransferase"/>
</dbReference>
<organism evidence="2 3">
    <name type="scientific">Paenibacillus aurantiacus</name>
    <dbReference type="NCBI Taxonomy" id="1936118"/>
    <lineage>
        <taxon>Bacteria</taxon>
        <taxon>Bacillati</taxon>
        <taxon>Bacillota</taxon>
        <taxon>Bacilli</taxon>
        <taxon>Bacillales</taxon>
        <taxon>Paenibacillaceae</taxon>
        <taxon>Paenibacillus</taxon>
    </lineage>
</organism>
<evidence type="ECO:0000313" key="2">
    <source>
        <dbReference type="EMBL" id="MFB9329964.1"/>
    </source>
</evidence>
<dbReference type="Pfam" id="PF00583">
    <property type="entry name" value="Acetyltransf_1"/>
    <property type="match status" value="1"/>
</dbReference>
<keyword evidence="2" id="KW-0808">Transferase</keyword>
<dbReference type="Gene3D" id="3.40.630.30">
    <property type="match status" value="1"/>
</dbReference>
<dbReference type="GO" id="GO:0016746">
    <property type="term" value="F:acyltransferase activity"/>
    <property type="evidence" value="ECO:0007669"/>
    <property type="project" value="UniProtKB-KW"/>
</dbReference>
<dbReference type="EC" id="2.3.1.-" evidence="2"/>
<feature type="domain" description="N-acetyltransferase" evidence="1">
    <location>
        <begin position="7"/>
        <end position="201"/>
    </location>
</feature>
<evidence type="ECO:0000259" key="1">
    <source>
        <dbReference type="PROSITE" id="PS51186"/>
    </source>
</evidence>
<dbReference type="Proteomes" id="UP001589747">
    <property type="component" value="Unassembled WGS sequence"/>
</dbReference>
<gene>
    <name evidence="2" type="ORF">ACFFSY_28825</name>
</gene>
<protein>
    <submittedName>
        <fullName evidence="2">GNAT family N-acetyltransferase</fullName>
        <ecNumber evidence="2">2.3.1.-</ecNumber>
    </submittedName>
</protein>
<dbReference type="EMBL" id="JBHMDO010000047">
    <property type="protein sequence ID" value="MFB9329964.1"/>
    <property type="molecule type" value="Genomic_DNA"/>
</dbReference>
<dbReference type="PANTHER" id="PTHR43617">
    <property type="entry name" value="L-AMINO ACID N-ACETYLTRANSFERASE"/>
    <property type="match status" value="1"/>
</dbReference>
<dbReference type="SUPFAM" id="SSF55729">
    <property type="entry name" value="Acyl-CoA N-acyltransferases (Nat)"/>
    <property type="match status" value="1"/>
</dbReference>
<dbReference type="InterPro" id="IPR016181">
    <property type="entry name" value="Acyl_CoA_acyltransferase"/>
</dbReference>
<reference evidence="2 3" key="1">
    <citation type="submission" date="2024-09" db="EMBL/GenBank/DDBJ databases">
        <authorList>
            <person name="Sun Q."/>
            <person name="Mori K."/>
        </authorList>
    </citation>
    <scope>NUCLEOTIDE SEQUENCE [LARGE SCALE GENOMIC DNA]</scope>
    <source>
        <strain evidence="2 3">TISTR 2452</strain>
    </source>
</reference>
<evidence type="ECO:0000313" key="3">
    <source>
        <dbReference type="Proteomes" id="UP001589747"/>
    </source>
</evidence>
<name>A0ABV5KXM6_9BACL</name>
<dbReference type="CDD" id="cd04301">
    <property type="entry name" value="NAT_SF"/>
    <property type="match status" value="1"/>
</dbReference>
<proteinExistence type="predicted"/>